<organism evidence="5 6">
    <name type="scientific">Saprospira grandis (strain Lewin)</name>
    <dbReference type="NCBI Taxonomy" id="984262"/>
    <lineage>
        <taxon>Bacteria</taxon>
        <taxon>Pseudomonadati</taxon>
        <taxon>Bacteroidota</taxon>
        <taxon>Saprospiria</taxon>
        <taxon>Saprospirales</taxon>
        <taxon>Saprospiraceae</taxon>
        <taxon>Saprospira</taxon>
    </lineage>
</organism>
<dbReference type="InterPro" id="IPR051274">
    <property type="entry name" value="3-5_Exoribonuclease"/>
</dbReference>
<dbReference type="Gene3D" id="3.30.420.10">
    <property type="entry name" value="Ribonuclease H-like superfamily/Ribonuclease H"/>
    <property type="match status" value="1"/>
</dbReference>
<dbReference type="InterPro" id="IPR013520">
    <property type="entry name" value="Ribonucl_H"/>
</dbReference>
<name>H6L7N7_SAPGL</name>
<evidence type="ECO:0000313" key="5">
    <source>
        <dbReference type="EMBL" id="AFC23069.1"/>
    </source>
</evidence>
<evidence type="ECO:0000256" key="2">
    <source>
        <dbReference type="ARBA" id="ARBA00022801"/>
    </source>
</evidence>
<evidence type="ECO:0000313" key="6">
    <source>
        <dbReference type="Proteomes" id="UP000007519"/>
    </source>
</evidence>
<proteinExistence type="predicted"/>
<evidence type="ECO:0000256" key="1">
    <source>
        <dbReference type="ARBA" id="ARBA00022722"/>
    </source>
</evidence>
<dbReference type="eggNOG" id="COG5018">
    <property type="taxonomic scope" value="Bacteria"/>
</dbReference>
<dbReference type="HOGENOM" id="CLU_037266_5_1_10"/>
<dbReference type="GO" id="GO:0003676">
    <property type="term" value="F:nucleic acid binding"/>
    <property type="evidence" value="ECO:0007669"/>
    <property type="project" value="InterPro"/>
</dbReference>
<dbReference type="SUPFAM" id="SSF53098">
    <property type="entry name" value="Ribonuclease H-like"/>
    <property type="match status" value="1"/>
</dbReference>
<evidence type="ECO:0000256" key="3">
    <source>
        <dbReference type="ARBA" id="ARBA00022839"/>
    </source>
</evidence>
<feature type="domain" description="Exonuclease" evidence="4">
    <location>
        <begin position="2"/>
        <end position="183"/>
    </location>
</feature>
<keyword evidence="2" id="KW-0378">Hydrolase</keyword>
<protein>
    <submittedName>
        <fullName evidence="5">3-5 exonuclease eri-1</fullName>
    </submittedName>
</protein>
<dbReference type="InterPro" id="IPR036397">
    <property type="entry name" value="RNaseH_sf"/>
</dbReference>
<keyword evidence="1" id="KW-0540">Nuclease</keyword>
<dbReference type="Pfam" id="PF00929">
    <property type="entry name" value="RNase_T"/>
    <property type="match status" value="1"/>
</dbReference>
<evidence type="ECO:0000259" key="4">
    <source>
        <dbReference type="SMART" id="SM00479"/>
    </source>
</evidence>
<dbReference type="SMART" id="SM00479">
    <property type="entry name" value="EXOIII"/>
    <property type="match status" value="1"/>
</dbReference>
<keyword evidence="6" id="KW-1185">Reference proteome</keyword>
<dbReference type="InterPro" id="IPR047201">
    <property type="entry name" value="ERI-1_3'hExo-like"/>
</dbReference>
<gene>
    <name evidence="5" type="ordered locus">SGRA_0330</name>
</gene>
<dbReference type="OrthoDB" id="159416at2"/>
<dbReference type="KEGG" id="sgn:SGRA_0330"/>
<dbReference type="CDD" id="cd06133">
    <property type="entry name" value="ERI-1_3'hExo_like"/>
    <property type="match status" value="1"/>
</dbReference>
<dbReference type="InterPro" id="IPR012337">
    <property type="entry name" value="RNaseH-like_sf"/>
</dbReference>
<accession>H6L7N7</accession>
<dbReference type="Proteomes" id="UP000007519">
    <property type="component" value="Chromosome"/>
</dbReference>
<dbReference type="GO" id="GO:0006259">
    <property type="term" value="P:DNA metabolic process"/>
    <property type="evidence" value="ECO:0007669"/>
    <property type="project" value="UniProtKB-ARBA"/>
</dbReference>
<dbReference type="RefSeq" id="WP_014373316.1">
    <property type="nucleotide sequence ID" value="NC_016940.1"/>
</dbReference>
<dbReference type="STRING" id="984262.SGRA_0330"/>
<dbReference type="PANTHER" id="PTHR23044:SF61">
    <property type="entry name" value="3'-5' EXORIBONUCLEASE 1-RELATED"/>
    <property type="match status" value="1"/>
</dbReference>
<keyword evidence="3 5" id="KW-0269">Exonuclease</keyword>
<sequence>MNFIIYDLEATCWKTDVERRGRSQEIIEIGALLFNEYAELQSRFESFVRPSEHPKLSDFCTQLTGISQIEVNQADEFPTVIEDFQDWIGLTKGEDYLLCSWGFFDRKALARNCKLHDLPADWTDKHISLKHQYPRIKGIRREIGLKRAVEREGFEFEGAHHRGIDDAINLAKIFVKYANQWRF</sequence>
<dbReference type="PANTHER" id="PTHR23044">
    <property type="entry name" value="3'-5' EXONUCLEASE ERI1-RELATED"/>
    <property type="match status" value="1"/>
</dbReference>
<dbReference type="AlphaFoldDB" id="H6L7N7"/>
<dbReference type="EMBL" id="CP002831">
    <property type="protein sequence ID" value="AFC23069.1"/>
    <property type="molecule type" value="Genomic_DNA"/>
</dbReference>
<reference evidence="5 6" key="1">
    <citation type="journal article" date="2012" name="Stand. Genomic Sci.">
        <title>Complete genome sequencing and analysis of Saprospira grandis str. Lewin, a predatory marine bacterium.</title>
        <authorList>
            <person name="Saw J.H."/>
            <person name="Yuryev A."/>
            <person name="Kanbe M."/>
            <person name="Hou S."/>
            <person name="Young A.G."/>
            <person name="Aizawa S."/>
            <person name="Alam M."/>
        </authorList>
    </citation>
    <scope>NUCLEOTIDE SEQUENCE [LARGE SCALE GENOMIC DNA]</scope>
    <source>
        <strain evidence="5 6">Lewin</strain>
    </source>
</reference>
<dbReference type="GO" id="GO:0000175">
    <property type="term" value="F:3'-5'-RNA exonuclease activity"/>
    <property type="evidence" value="ECO:0007669"/>
    <property type="project" value="InterPro"/>
</dbReference>